<dbReference type="Pfam" id="PF08327">
    <property type="entry name" value="AHSA1"/>
    <property type="match status" value="2"/>
</dbReference>
<dbReference type="CDD" id="cd08894">
    <property type="entry name" value="SRPBCC_CalC_Aha1-like_1"/>
    <property type="match status" value="1"/>
</dbReference>
<keyword evidence="4" id="KW-1185">Reference proteome</keyword>
<feature type="domain" description="Activator of Hsp90 ATPase homologue 1/2-like C-terminal" evidence="2">
    <location>
        <begin position="160"/>
        <end position="301"/>
    </location>
</feature>
<name>A0A1A9C8I0_9CHLR</name>
<feature type="domain" description="Activator of Hsp90 ATPase homologue 1/2-like C-terminal" evidence="2">
    <location>
        <begin position="12"/>
        <end position="143"/>
    </location>
</feature>
<evidence type="ECO:0000313" key="3">
    <source>
        <dbReference type="EMBL" id="SBU01553.1"/>
    </source>
</evidence>
<dbReference type="Proteomes" id="UP000215027">
    <property type="component" value="Chromosome I"/>
</dbReference>
<organism evidence="3 4">
    <name type="scientific">Candidatus Promineifilum breve</name>
    <dbReference type="NCBI Taxonomy" id="1806508"/>
    <lineage>
        <taxon>Bacteria</taxon>
        <taxon>Bacillati</taxon>
        <taxon>Chloroflexota</taxon>
        <taxon>Ardenticatenia</taxon>
        <taxon>Candidatus Promineifilales</taxon>
        <taxon>Candidatus Promineifilaceae</taxon>
        <taxon>Candidatus Promineifilum</taxon>
    </lineage>
</organism>
<dbReference type="PANTHER" id="PTHR36929:SF5">
    <property type="entry name" value="BLR6751 PROTEIN"/>
    <property type="match status" value="1"/>
</dbReference>
<comment type="similarity">
    <text evidence="1">Belongs to the AHA1 family.</text>
</comment>
<dbReference type="InterPro" id="IPR023393">
    <property type="entry name" value="START-like_dom_sf"/>
</dbReference>
<gene>
    <name evidence="3" type="ORF">CFX0092_A3675</name>
</gene>
<dbReference type="InterPro" id="IPR013538">
    <property type="entry name" value="ASHA1/2-like_C"/>
</dbReference>
<accession>A0A1A9C8I0</accession>
<evidence type="ECO:0000313" key="4">
    <source>
        <dbReference type="Proteomes" id="UP000215027"/>
    </source>
</evidence>
<protein>
    <recommendedName>
        <fullName evidence="2">Activator of Hsp90 ATPase homologue 1/2-like C-terminal domain-containing protein</fullName>
    </recommendedName>
</protein>
<sequence>MPHEITITRLIDAPRERVFDAWTNPDSLNTWWGPQGFTNTTQSIDVRSGGVWQFVMHSPDGTDYPNRITFEEIIRPERITYLHGEDEGRPRDFHTTVTFNDVGGRTLLTMNMVFATAELRQAALGYWAIEGGHSTVDKLSEFVAAAGGERRLVLTRIFQAPLAAVWRAWTEAEQIKQWWGPAHFTAPVVEIDFREGGKYLYAMRDPEGNDYWSTGEFIEIAPQERIVYTDSFADAQGNVIPAAMFGMGDDYPDVTTATLTFEDIGEGRTRLTLVGQAPAGEMAEMARAGWSTSLDKLAQVVAR</sequence>
<dbReference type="SUPFAM" id="SSF55961">
    <property type="entry name" value="Bet v1-like"/>
    <property type="match status" value="2"/>
</dbReference>
<dbReference type="KEGG" id="pbf:CFX0092_A3675"/>
<dbReference type="Gene3D" id="3.30.530.20">
    <property type="match status" value="2"/>
</dbReference>
<dbReference type="CDD" id="cd07814">
    <property type="entry name" value="SRPBCC_CalC_Aha1-like"/>
    <property type="match status" value="1"/>
</dbReference>
<dbReference type="PANTHER" id="PTHR36929">
    <property type="entry name" value="ATTACHMENT SUBUNIT, PUTATIVE-RELATED"/>
    <property type="match status" value="1"/>
</dbReference>
<dbReference type="AlphaFoldDB" id="A0A1A9C8I0"/>
<reference evidence="3" key="1">
    <citation type="submission" date="2016-01" db="EMBL/GenBank/DDBJ databases">
        <authorList>
            <person name="Mcilroy J.S."/>
            <person name="Karst M S."/>
            <person name="Albertsen M."/>
        </authorList>
    </citation>
    <scope>NUCLEOTIDE SEQUENCE</scope>
    <source>
        <strain evidence="3">Cfx-K</strain>
    </source>
</reference>
<dbReference type="EMBL" id="LN890655">
    <property type="protein sequence ID" value="SBU01553.1"/>
    <property type="molecule type" value="Genomic_DNA"/>
</dbReference>
<evidence type="ECO:0000259" key="2">
    <source>
        <dbReference type="Pfam" id="PF08327"/>
    </source>
</evidence>
<evidence type="ECO:0000256" key="1">
    <source>
        <dbReference type="ARBA" id="ARBA00006817"/>
    </source>
</evidence>
<proteinExistence type="inferred from homology"/>